<comment type="caution">
    <text evidence="3">The sequence shown here is derived from an EMBL/GenBank/DDBJ whole genome shotgun (WGS) entry which is preliminary data.</text>
</comment>
<dbReference type="InterPro" id="IPR007312">
    <property type="entry name" value="Phosphoesterase"/>
</dbReference>
<evidence type="ECO:0000313" key="3">
    <source>
        <dbReference type="EMBL" id="KKK26431.1"/>
    </source>
</evidence>
<gene>
    <name evidence="3" type="ORF">ARAM_005427</name>
</gene>
<evidence type="ECO:0000256" key="2">
    <source>
        <dbReference type="SAM" id="SignalP"/>
    </source>
</evidence>
<dbReference type="Proteomes" id="UP000034291">
    <property type="component" value="Unassembled WGS sequence"/>
</dbReference>
<dbReference type="STRING" id="308745.A0A0F8VT71"/>
<dbReference type="AlphaFoldDB" id="A0A0F8VT71"/>
<evidence type="ECO:0000256" key="1">
    <source>
        <dbReference type="ARBA" id="ARBA00022801"/>
    </source>
</evidence>
<dbReference type="PANTHER" id="PTHR31956">
    <property type="entry name" value="NON-SPECIFIC PHOSPHOLIPASE C4-RELATED"/>
    <property type="match status" value="1"/>
</dbReference>
<evidence type="ECO:0000313" key="4">
    <source>
        <dbReference type="Proteomes" id="UP000034291"/>
    </source>
</evidence>
<organism evidence="3 4">
    <name type="scientific">Aspergillus rambellii</name>
    <dbReference type="NCBI Taxonomy" id="308745"/>
    <lineage>
        <taxon>Eukaryota</taxon>
        <taxon>Fungi</taxon>
        <taxon>Dikarya</taxon>
        <taxon>Ascomycota</taxon>
        <taxon>Pezizomycotina</taxon>
        <taxon>Eurotiomycetes</taxon>
        <taxon>Eurotiomycetidae</taxon>
        <taxon>Eurotiales</taxon>
        <taxon>Aspergillaceae</taxon>
        <taxon>Aspergillus</taxon>
        <taxon>Aspergillus subgen. Nidulantes</taxon>
    </lineage>
</organism>
<dbReference type="GO" id="GO:0009395">
    <property type="term" value="P:phospholipid catabolic process"/>
    <property type="evidence" value="ECO:0007669"/>
    <property type="project" value="TreeGrafter"/>
</dbReference>
<proteinExistence type="predicted"/>
<sequence>MNLSALLGLLTFAAVATALPSNPHGQPHTDKSIAQLKSHIKNVVVLVMENRSFDNLLGGQKHHGLENPVNSGPFCNPFNLTDPSEGSACTEPKDYDSVSNDPDHSVYGNNIEFFGTFNPVEGAVPHNQGFLHEQMRRYSSKVNKTTLATQVMHYYTEEQVPVLTSLVKNFVTFNHWHSDIPGPTDPNRAAIVSGSSYGHGTNDAGFHAHKLPQRSIWEQLTETNHTWLNYWDPAGGTGPDSGYFTWTYSTGNNDKIVHLDQFYTDAAAGKLPEFSYINPSCCGVGTTSMHPSGLISDGEALIKQVYEAVRNSPQWEETLFVLTFDETGGFFDHVLAPSAPRPDNQTYTESTPSGEPYTLTFDRLGGRIPTLLISPWISKGHVEQKGLNSDGQTVSYSASSLLRTLGYLWDFEPFNPRIEAAASFEHLISRTSPRQGSPTVLPSAAAFTA</sequence>
<dbReference type="FunFam" id="3.40.720.10:FF:000052">
    <property type="entry name" value="Phosphatidylglycerol specific phospholipase, putative"/>
    <property type="match status" value="1"/>
</dbReference>
<dbReference type="InterPro" id="IPR017850">
    <property type="entry name" value="Alkaline_phosphatase_core_sf"/>
</dbReference>
<name>A0A0F8VT71_9EURO</name>
<protein>
    <submittedName>
        <fullName evidence="3">Phosphoesterase superfamily protein</fullName>
    </submittedName>
</protein>
<dbReference type="GO" id="GO:0016788">
    <property type="term" value="F:hydrolase activity, acting on ester bonds"/>
    <property type="evidence" value="ECO:0007669"/>
    <property type="project" value="InterPro"/>
</dbReference>
<dbReference type="OrthoDB" id="5135119at2759"/>
<dbReference type="PANTHER" id="PTHR31956:SF24">
    <property type="entry name" value="PHOSPHOESTERASE SUPERFAMILY PROTEIN (AFU_ORTHOLOGUE AFUA_1G17590)"/>
    <property type="match status" value="1"/>
</dbReference>
<dbReference type="Gene3D" id="3.40.720.10">
    <property type="entry name" value="Alkaline Phosphatase, subunit A"/>
    <property type="match status" value="2"/>
</dbReference>
<reference evidence="3 4" key="1">
    <citation type="submission" date="2015-02" db="EMBL/GenBank/DDBJ databases">
        <title>Draft Genome Sequences of Two Closely-Related Aflatoxigenic Aspergillus Species Obtained from the Cote d'Ivoire.</title>
        <authorList>
            <person name="Moore G.G."/>
            <person name="Beltz S.B."/>
            <person name="Mack B.M."/>
        </authorList>
    </citation>
    <scope>NUCLEOTIDE SEQUENCE [LARGE SCALE GENOMIC DNA]</scope>
    <source>
        <strain evidence="3 4">SRRC1468</strain>
    </source>
</reference>
<feature type="chain" id="PRO_5002529262" evidence="2">
    <location>
        <begin position="19"/>
        <end position="449"/>
    </location>
</feature>
<feature type="signal peptide" evidence="2">
    <location>
        <begin position="1"/>
        <end position="18"/>
    </location>
</feature>
<keyword evidence="2" id="KW-0732">Signal</keyword>
<dbReference type="EMBL" id="JZBS01000381">
    <property type="protein sequence ID" value="KKK26431.1"/>
    <property type="molecule type" value="Genomic_DNA"/>
</dbReference>
<keyword evidence="4" id="KW-1185">Reference proteome</keyword>
<keyword evidence="1" id="KW-0378">Hydrolase</keyword>
<accession>A0A0F8VT71</accession>
<dbReference type="Pfam" id="PF04185">
    <property type="entry name" value="Phosphoesterase"/>
    <property type="match status" value="1"/>
</dbReference>
<dbReference type="SUPFAM" id="SSF53649">
    <property type="entry name" value="Alkaline phosphatase-like"/>
    <property type="match status" value="1"/>
</dbReference>